<dbReference type="GO" id="GO:0002949">
    <property type="term" value="P:tRNA threonylcarbamoyladenosine modification"/>
    <property type="evidence" value="ECO:0007669"/>
    <property type="project" value="InterPro"/>
</dbReference>
<sequence>MLIFKTASPEQTFDFGRQLAQWLKPGFVVCLQGDLGAGKTLLVQGIAAGLGIGDAVTSPTFTILNVYPAEPPVYHFDLYRLEQAEELFDIGFYEYIDAGGIAVIEWPDKFTAELPDEFLWLELKPGDSTTERLIVAKAEGLKYQSVCEELKNIAGSCFRYGYPCV</sequence>
<evidence type="ECO:0000256" key="9">
    <source>
        <dbReference type="ARBA" id="ARBA00022842"/>
    </source>
</evidence>
<organism evidence="11 12">
    <name type="scientific">Dendrosporobacter quercicolus</name>
    <dbReference type="NCBI Taxonomy" id="146817"/>
    <lineage>
        <taxon>Bacteria</taxon>
        <taxon>Bacillati</taxon>
        <taxon>Bacillota</taxon>
        <taxon>Negativicutes</taxon>
        <taxon>Selenomonadales</taxon>
        <taxon>Sporomusaceae</taxon>
        <taxon>Dendrosporobacter</taxon>
    </lineage>
</organism>
<dbReference type="PANTHER" id="PTHR33540:SF2">
    <property type="entry name" value="TRNA THREONYLCARBAMOYLADENOSINE BIOSYNTHESIS PROTEIN TSAE"/>
    <property type="match status" value="1"/>
</dbReference>
<dbReference type="RefSeq" id="WP_092074608.1">
    <property type="nucleotide sequence ID" value="NZ_FNHB01000011.1"/>
</dbReference>
<proteinExistence type="inferred from homology"/>
<evidence type="ECO:0000256" key="8">
    <source>
        <dbReference type="ARBA" id="ARBA00022840"/>
    </source>
</evidence>
<evidence type="ECO:0000256" key="1">
    <source>
        <dbReference type="ARBA" id="ARBA00004496"/>
    </source>
</evidence>
<dbReference type="GO" id="GO:0046872">
    <property type="term" value="F:metal ion binding"/>
    <property type="evidence" value="ECO:0007669"/>
    <property type="project" value="UniProtKB-KW"/>
</dbReference>
<evidence type="ECO:0000256" key="10">
    <source>
        <dbReference type="ARBA" id="ARBA00032441"/>
    </source>
</evidence>
<dbReference type="AlphaFoldDB" id="A0A1G9Y9D3"/>
<evidence type="ECO:0000256" key="7">
    <source>
        <dbReference type="ARBA" id="ARBA00022741"/>
    </source>
</evidence>
<gene>
    <name evidence="11" type="ORF">SAMN04488502_11113</name>
</gene>
<keyword evidence="5" id="KW-0819">tRNA processing</keyword>
<protein>
    <recommendedName>
        <fullName evidence="3">tRNA threonylcarbamoyladenosine biosynthesis protein TsaE</fullName>
    </recommendedName>
    <alternativeName>
        <fullName evidence="10">t(6)A37 threonylcarbamoyladenosine biosynthesis protein TsaE</fullName>
    </alternativeName>
</protein>
<reference evidence="11 12" key="1">
    <citation type="submission" date="2016-10" db="EMBL/GenBank/DDBJ databases">
        <authorList>
            <person name="de Groot N.N."/>
        </authorList>
    </citation>
    <scope>NUCLEOTIDE SEQUENCE [LARGE SCALE GENOMIC DNA]</scope>
    <source>
        <strain evidence="11 12">DSM 1736</strain>
    </source>
</reference>
<evidence type="ECO:0000313" key="12">
    <source>
        <dbReference type="Proteomes" id="UP000214880"/>
    </source>
</evidence>
<dbReference type="Pfam" id="PF02367">
    <property type="entry name" value="TsaE"/>
    <property type="match status" value="1"/>
</dbReference>
<dbReference type="EMBL" id="FNHB01000011">
    <property type="protein sequence ID" value="SDN05145.1"/>
    <property type="molecule type" value="Genomic_DNA"/>
</dbReference>
<evidence type="ECO:0000256" key="4">
    <source>
        <dbReference type="ARBA" id="ARBA00022490"/>
    </source>
</evidence>
<comment type="similarity">
    <text evidence="2">Belongs to the TsaE family.</text>
</comment>
<dbReference type="Proteomes" id="UP000214880">
    <property type="component" value="Unassembled WGS sequence"/>
</dbReference>
<keyword evidence="12" id="KW-1185">Reference proteome</keyword>
<dbReference type="GO" id="GO:0005524">
    <property type="term" value="F:ATP binding"/>
    <property type="evidence" value="ECO:0007669"/>
    <property type="project" value="UniProtKB-KW"/>
</dbReference>
<evidence type="ECO:0000256" key="2">
    <source>
        <dbReference type="ARBA" id="ARBA00007599"/>
    </source>
</evidence>
<keyword evidence="8" id="KW-0067">ATP-binding</keyword>
<keyword evidence="9" id="KW-0460">Magnesium</keyword>
<evidence type="ECO:0000256" key="6">
    <source>
        <dbReference type="ARBA" id="ARBA00022723"/>
    </source>
</evidence>
<name>A0A1G9Y9D3_9FIRM</name>
<dbReference type="OrthoDB" id="9815896at2"/>
<dbReference type="STRING" id="146817.SAMN04488502_11113"/>
<dbReference type="InterPro" id="IPR003442">
    <property type="entry name" value="T6A_TsaE"/>
</dbReference>
<evidence type="ECO:0000256" key="5">
    <source>
        <dbReference type="ARBA" id="ARBA00022694"/>
    </source>
</evidence>
<keyword evidence="6" id="KW-0479">Metal-binding</keyword>
<dbReference type="Gene3D" id="3.40.50.300">
    <property type="entry name" value="P-loop containing nucleotide triphosphate hydrolases"/>
    <property type="match status" value="1"/>
</dbReference>
<keyword evidence="4" id="KW-0963">Cytoplasm</keyword>
<evidence type="ECO:0000313" key="11">
    <source>
        <dbReference type="EMBL" id="SDN05145.1"/>
    </source>
</evidence>
<keyword evidence="7" id="KW-0547">Nucleotide-binding</keyword>
<dbReference type="SUPFAM" id="SSF52540">
    <property type="entry name" value="P-loop containing nucleoside triphosphate hydrolases"/>
    <property type="match status" value="1"/>
</dbReference>
<comment type="subcellular location">
    <subcellularLocation>
        <location evidence="1">Cytoplasm</location>
    </subcellularLocation>
</comment>
<evidence type="ECO:0000256" key="3">
    <source>
        <dbReference type="ARBA" id="ARBA00019010"/>
    </source>
</evidence>
<dbReference type="NCBIfam" id="TIGR00150">
    <property type="entry name" value="T6A_YjeE"/>
    <property type="match status" value="1"/>
</dbReference>
<dbReference type="InterPro" id="IPR027417">
    <property type="entry name" value="P-loop_NTPase"/>
</dbReference>
<accession>A0A1G9Y9D3</accession>
<dbReference type="PANTHER" id="PTHR33540">
    <property type="entry name" value="TRNA THREONYLCARBAMOYLADENOSINE BIOSYNTHESIS PROTEIN TSAE"/>
    <property type="match status" value="1"/>
</dbReference>
<dbReference type="GO" id="GO:0005737">
    <property type="term" value="C:cytoplasm"/>
    <property type="evidence" value="ECO:0007669"/>
    <property type="project" value="UniProtKB-SubCell"/>
</dbReference>